<evidence type="ECO:0000256" key="6">
    <source>
        <dbReference type="ARBA" id="ARBA00022824"/>
    </source>
</evidence>
<accession>A0A183AA05</accession>
<comment type="subcellular location">
    <subcellularLocation>
        <location evidence="1 11">Endoplasmic reticulum membrane</location>
        <topology evidence="1 11">Multi-pass membrane protein</topology>
    </subcellularLocation>
</comment>
<reference evidence="14" key="1">
    <citation type="submission" date="2016-06" db="UniProtKB">
        <authorList>
            <consortium name="WormBaseParasite"/>
        </authorList>
    </citation>
    <scope>IDENTIFICATION</scope>
</reference>
<dbReference type="Proteomes" id="UP000272942">
    <property type="component" value="Unassembled WGS sequence"/>
</dbReference>
<evidence type="ECO:0000256" key="5">
    <source>
        <dbReference type="ARBA" id="ARBA00022692"/>
    </source>
</evidence>
<feature type="transmembrane region" description="Helical" evidence="11">
    <location>
        <begin position="106"/>
        <end position="126"/>
    </location>
</feature>
<dbReference type="GO" id="GO:0019432">
    <property type="term" value="P:triglyceride biosynthetic process"/>
    <property type="evidence" value="ECO:0007669"/>
    <property type="project" value="TreeGrafter"/>
</dbReference>
<feature type="transmembrane region" description="Helical" evidence="11">
    <location>
        <begin position="40"/>
        <end position="61"/>
    </location>
</feature>
<reference evidence="12 13" key="2">
    <citation type="submission" date="2018-11" db="EMBL/GenBank/DDBJ databases">
        <authorList>
            <consortium name="Pathogen Informatics"/>
        </authorList>
    </citation>
    <scope>NUCLEOTIDE SEQUENCE [LARGE SCALE GENOMIC DNA]</scope>
    <source>
        <strain evidence="12 13">Egypt</strain>
    </source>
</reference>
<keyword evidence="7 11" id="KW-1133">Transmembrane helix</keyword>
<keyword evidence="5 11" id="KW-0812">Transmembrane</keyword>
<sequence>MTHESDFTDSEVQADIQVRTRRVSEVTKPGTRKKLKWHQLLSVDYVLQYVCTLIWVSFFMFMALSSWMLWFTLVAWLLLQLPHMYTIYTASRREGSDVSEMEFDRVTFRFIAVLICFLAYQIHWILDRKSEERGSHPKPWVRKLVIWGYLRRYFPINMILSDEIRLQQQQPKQNQQTDDTLQEITCNPILFPADQNYLVGYHPHGIFGVGAFVNFGTEATGFSRKFPQLTPWLTTLEINFKAPIHRDLLQSFSASYEPLVKCTHIVSATYAGISYLLDPNKCGKRGNMVIVVLGGAPEALDSRPGKYVFHTNRRYGFFKLALMTGSALVPCISFGEPNMYHQVENPPGCRLRSWQDRFTEMATFSPPIFYARMLVPYRTPINTVVGAPIPVPLVEKPSREQVANLKELYLENLNKLFQKYKPIYDPDADEVEFF</sequence>
<comment type="similarity">
    <text evidence="2 11">Belongs to the diacylglycerol acyltransferase family.</text>
</comment>
<evidence type="ECO:0000256" key="10">
    <source>
        <dbReference type="ARBA" id="ARBA00023315"/>
    </source>
</evidence>
<keyword evidence="13" id="KW-1185">Reference proteome</keyword>
<keyword evidence="10" id="KW-0012">Acyltransferase</keyword>
<proteinExistence type="inferred from homology"/>
<dbReference type="PANTHER" id="PTHR12317">
    <property type="entry name" value="DIACYLGLYCEROL O-ACYLTRANSFERASE"/>
    <property type="match status" value="1"/>
</dbReference>
<dbReference type="Pfam" id="PF03982">
    <property type="entry name" value="DAGAT"/>
    <property type="match status" value="2"/>
</dbReference>
<evidence type="ECO:0000256" key="8">
    <source>
        <dbReference type="ARBA" id="ARBA00023098"/>
    </source>
</evidence>
<organism evidence="14">
    <name type="scientific">Echinostoma caproni</name>
    <dbReference type="NCBI Taxonomy" id="27848"/>
    <lineage>
        <taxon>Eukaryota</taxon>
        <taxon>Metazoa</taxon>
        <taxon>Spiralia</taxon>
        <taxon>Lophotrochozoa</taxon>
        <taxon>Platyhelminthes</taxon>
        <taxon>Trematoda</taxon>
        <taxon>Digenea</taxon>
        <taxon>Plagiorchiida</taxon>
        <taxon>Echinostomata</taxon>
        <taxon>Echinostomatoidea</taxon>
        <taxon>Echinostomatidae</taxon>
        <taxon>Echinostoma</taxon>
    </lineage>
</organism>
<dbReference type="AlphaFoldDB" id="A0A183AA05"/>
<dbReference type="GO" id="GO:0005789">
    <property type="term" value="C:endoplasmic reticulum membrane"/>
    <property type="evidence" value="ECO:0007669"/>
    <property type="project" value="UniProtKB-SubCell"/>
</dbReference>
<dbReference type="PANTHER" id="PTHR12317:SF79">
    <property type="entry name" value="ACYLTRANSFERASE"/>
    <property type="match status" value="1"/>
</dbReference>
<dbReference type="EMBL" id="UZAN01040694">
    <property type="protein sequence ID" value="VDP70586.1"/>
    <property type="molecule type" value="Genomic_DNA"/>
</dbReference>
<dbReference type="GO" id="GO:0004144">
    <property type="term" value="F:diacylglycerol O-acyltransferase activity"/>
    <property type="evidence" value="ECO:0007669"/>
    <property type="project" value="TreeGrafter"/>
</dbReference>
<keyword evidence="8" id="KW-0443">Lipid metabolism</keyword>
<feature type="transmembrane region" description="Helical" evidence="11">
    <location>
        <begin position="67"/>
        <end position="85"/>
    </location>
</feature>
<evidence type="ECO:0000256" key="3">
    <source>
        <dbReference type="ARBA" id="ARBA00022516"/>
    </source>
</evidence>
<keyword evidence="6 11" id="KW-0256">Endoplasmic reticulum</keyword>
<evidence type="ECO:0000256" key="1">
    <source>
        <dbReference type="ARBA" id="ARBA00004477"/>
    </source>
</evidence>
<dbReference type="InterPro" id="IPR007130">
    <property type="entry name" value="DAGAT"/>
</dbReference>
<dbReference type="WBParaSite" id="ECPE_0000379501-mRNA-1">
    <property type="protein sequence ID" value="ECPE_0000379501-mRNA-1"/>
    <property type="gene ID" value="ECPE_0000379501"/>
</dbReference>
<evidence type="ECO:0000313" key="14">
    <source>
        <dbReference type="WBParaSite" id="ECPE_0000379501-mRNA-1"/>
    </source>
</evidence>
<dbReference type="CDD" id="cd07987">
    <property type="entry name" value="LPLAT_MGAT-like"/>
    <property type="match status" value="1"/>
</dbReference>
<evidence type="ECO:0000256" key="11">
    <source>
        <dbReference type="RuleBase" id="RU367023"/>
    </source>
</evidence>
<evidence type="ECO:0000256" key="4">
    <source>
        <dbReference type="ARBA" id="ARBA00022679"/>
    </source>
</evidence>
<evidence type="ECO:0000256" key="7">
    <source>
        <dbReference type="ARBA" id="ARBA00022989"/>
    </source>
</evidence>
<evidence type="ECO:0000313" key="12">
    <source>
        <dbReference type="EMBL" id="VDP70586.1"/>
    </source>
</evidence>
<keyword evidence="4 11" id="KW-0808">Transferase</keyword>
<gene>
    <name evidence="12" type="ORF">ECPE_LOCUS3790</name>
</gene>
<keyword evidence="3" id="KW-0444">Lipid biosynthesis</keyword>
<keyword evidence="9 11" id="KW-0472">Membrane</keyword>
<evidence type="ECO:0000256" key="2">
    <source>
        <dbReference type="ARBA" id="ARBA00005420"/>
    </source>
</evidence>
<evidence type="ECO:0000256" key="9">
    <source>
        <dbReference type="ARBA" id="ARBA00023136"/>
    </source>
</evidence>
<protein>
    <recommendedName>
        <fullName evidence="11">Acyltransferase</fullName>
        <ecNumber evidence="11">2.3.1.-</ecNumber>
    </recommendedName>
</protein>
<dbReference type="OrthoDB" id="264532at2759"/>
<name>A0A183AA05_9TREM</name>
<evidence type="ECO:0000313" key="13">
    <source>
        <dbReference type="Proteomes" id="UP000272942"/>
    </source>
</evidence>
<dbReference type="EC" id="2.3.1.-" evidence="11"/>